<dbReference type="Proteomes" id="UP000245431">
    <property type="component" value="Plasmid PVE_plasmid"/>
</dbReference>
<reference evidence="2" key="1">
    <citation type="submission" date="2016-07" db="EMBL/GenBank/DDBJ databases">
        <authorList>
            <person name="Florea S."/>
            <person name="Webb J.S."/>
            <person name="Jaromczyk J."/>
            <person name="Schardl C.L."/>
        </authorList>
    </citation>
    <scope>NUCLEOTIDE SEQUENCE [LARGE SCALE GENOMIC DNA]</scope>
    <source>
        <strain evidence="2">1YdBTEX2</strain>
        <plasmid evidence="2">Plasmid pve_Plasmid</plasmid>
    </source>
</reference>
<gene>
    <name evidence="1" type="ORF">PVE_P0257</name>
</gene>
<dbReference type="AlphaFoldDB" id="A0A1D3KAG5"/>
<organism evidence="1 2">
    <name type="scientific">Pseudomonas veronii 1YdBTEX2</name>
    <dbReference type="NCBI Taxonomy" id="1295141"/>
    <lineage>
        <taxon>Bacteria</taxon>
        <taxon>Pseudomonadati</taxon>
        <taxon>Pseudomonadota</taxon>
        <taxon>Gammaproteobacteria</taxon>
        <taxon>Pseudomonadales</taxon>
        <taxon>Pseudomonadaceae</taxon>
        <taxon>Pseudomonas</taxon>
    </lineage>
</organism>
<sequence>MNTQKIVPAQVVVLLVENRAQATILAALRHYQHALIGNRPGLTEFIDIASDSGAVLPLSADEIGDLCEKVNFGAQLDQVQDFIDWSTPHKAAFTRLIEQMNNQGWRSARVHNGEYWTDLSAGMTPEAIYKNHLGELDLQIEFSLKLDPSNTGQWQFAPKGSVGLTCFGGSHAFVAATNAATTSVFGE</sequence>
<accession>A0A1D3KAG5</accession>
<keyword evidence="1" id="KW-0614">Plasmid</keyword>
<name>A0A1D3KAG5_PSEVE</name>
<geneLocation type="plasmid" evidence="2">
    <name>pve_Plasmid</name>
</geneLocation>
<evidence type="ECO:0000313" key="2">
    <source>
        <dbReference type="Proteomes" id="UP000245431"/>
    </source>
</evidence>
<dbReference type="EMBL" id="LT599585">
    <property type="protein sequence ID" value="SBW85297.1"/>
    <property type="molecule type" value="Genomic_DNA"/>
</dbReference>
<protein>
    <submittedName>
        <fullName evidence="1">Uncharacterized protein</fullName>
    </submittedName>
</protein>
<evidence type="ECO:0000313" key="1">
    <source>
        <dbReference type="EMBL" id="SBW85297.1"/>
    </source>
</evidence>
<proteinExistence type="predicted"/>